<evidence type="ECO:0000313" key="2">
    <source>
        <dbReference type="Proteomes" id="UP000718593"/>
    </source>
</evidence>
<proteinExistence type="predicted"/>
<dbReference type="EMBL" id="JABZMI010000138">
    <property type="protein sequence ID" value="MBF1164999.1"/>
    <property type="molecule type" value="Genomic_DNA"/>
</dbReference>
<dbReference type="AlphaFoldDB" id="A0A930FZ46"/>
<evidence type="ECO:0000313" key="1">
    <source>
        <dbReference type="EMBL" id="MBF1164999.1"/>
    </source>
</evidence>
<dbReference type="Pfam" id="PF11697">
    <property type="entry name" value="DUF3293"/>
    <property type="match status" value="1"/>
</dbReference>
<dbReference type="Proteomes" id="UP000718593">
    <property type="component" value="Unassembled WGS sequence"/>
</dbReference>
<reference evidence="1" key="1">
    <citation type="submission" date="2020-04" db="EMBL/GenBank/DDBJ databases">
        <title>Deep metagenomics examines the oral microbiome during advanced dental caries in children, revealing novel taxa and co-occurrences with host molecules.</title>
        <authorList>
            <person name="Baker J.L."/>
            <person name="Morton J.T."/>
            <person name="Dinis M."/>
            <person name="Alvarez R."/>
            <person name="Tran N.C."/>
            <person name="Knight R."/>
            <person name="Edlund A."/>
        </authorList>
    </citation>
    <scope>NUCLEOTIDE SEQUENCE</scope>
    <source>
        <strain evidence="1">JCVI_32_bin.24</strain>
    </source>
</reference>
<protein>
    <submittedName>
        <fullName evidence="1">DUF3293 domain-containing protein</fullName>
    </submittedName>
</protein>
<accession>A0A930FZ46</accession>
<name>A0A930FZ46_9RHOO</name>
<organism evidence="1 2">
    <name type="scientific">Dechloromonas agitata</name>
    <dbReference type="NCBI Taxonomy" id="73030"/>
    <lineage>
        <taxon>Bacteria</taxon>
        <taxon>Pseudomonadati</taxon>
        <taxon>Pseudomonadota</taxon>
        <taxon>Betaproteobacteria</taxon>
        <taxon>Rhodocyclales</taxon>
        <taxon>Azonexaceae</taxon>
        <taxon>Dechloromonas</taxon>
    </lineage>
</organism>
<dbReference type="InterPro" id="IPR021710">
    <property type="entry name" value="DUF3293"/>
</dbReference>
<gene>
    <name evidence="1" type="ORF">HXL68_08150</name>
</gene>
<sequence>MAKTNNLEAAYRATTYRVFLPGGICDLRVGEPNETLRCWLETTGGTQFAVITAHNPGSVVVDDASNDERQAQLECDLLEGNYEPYAGQNLPDAADAPVEESCFVPDLAPEDACALAADYGQNAVICGGIDAIPQLVWVEDYES</sequence>
<comment type="caution">
    <text evidence="1">The sequence shown here is derived from an EMBL/GenBank/DDBJ whole genome shotgun (WGS) entry which is preliminary data.</text>
</comment>